<reference evidence="1 2" key="1">
    <citation type="submission" date="2024-04" db="EMBL/GenBank/DDBJ databases">
        <title>Phyllosticta paracitricarpa is synonymous to the EU quarantine fungus P. citricarpa based on phylogenomic analyses.</title>
        <authorList>
            <consortium name="Lawrence Berkeley National Laboratory"/>
            <person name="Van Ingen-Buijs V.A."/>
            <person name="Van Westerhoven A.C."/>
            <person name="Haridas S."/>
            <person name="Skiadas P."/>
            <person name="Martin F."/>
            <person name="Groenewald J.Z."/>
            <person name="Crous P.W."/>
            <person name="Seidl M.F."/>
        </authorList>
    </citation>
    <scope>NUCLEOTIDE SEQUENCE [LARGE SCALE GENOMIC DNA]</scope>
    <source>
        <strain evidence="1 2">CBS 122670</strain>
    </source>
</reference>
<comment type="caution">
    <text evidence="1">The sequence shown here is derived from an EMBL/GenBank/DDBJ whole genome shotgun (WGS) entry which is preliminary data.</text>
</comment>
<gene>
    <name evidence="1" type="ORF">IWX46DRAFT_181676</name>
</gene>
<name>A0ABR1M257_9PEZI</name>
<keyword evidence="2" id="KW-1185">Reference proteome</keyword>
<dbReference type="Proteomes" id="UP001365128">
    <property type="component" value="Unassembled WGS sequence"/>
</dbReference>
<evidence type="ECO:0000313" key="2">
    <source>
        <dbReference type="Proteomes" id="UP001365128"/>
    </source>
</evidence>
<sequence>MARQPCLGNVEIPRRHRCRLFKTQGANLLVLGPAFQRQVSRRKRNIQTALRNIARQRPSSRRENDTAPARLRTAAAMLDNTEHAEHIKTSQVRDVDVINNPRAIASRDAVPLTQDASHHDGNYQAGLLDRPSAGAEDARRLDADGVHAQLLAQLLAQAQRDQYHSCSFYAASNAETAAESASSNSTSSRASPVMGLSEMLGLPDVWIIQTAGCCCCCCCCCWPEVSDVAAALSFLRAANPRISASAYAGWKPVPAVMTTSCSAASAVSVATSSRDVVATGFTRGL</sequence>
<dbReference type="EMBL" id="JBBPDW010000024">
    <property type="protein sequence ID" value="KAK7541560.1"/>
    <property type="molecule type" value="Genomic_DNA"/>
</dbReference>
<evidence type="ECO:0000313" key="1">
    <source>
        <dbReference type="EMBL" id="KAK7541560.1"/>
    </source>
</evidence>
<organism evidence="1 2">
    <name type="scientific">Phyllosticta citricarpa</name>
    <dbReference type="NCBI Taxonomy" id="55181"/>
    <lineage>
        <taxon>Eukaryota</taxon>
        <taxon>Fungi</taxon>
        <taxon>Dikarya</taxon>
        <taxon>Ascomycota</taxon>
        <taxon>Pezizomycotina</taxon>
        <taxon>Dothideomycetes</taxon>
        <taxon>Dothideomycetes incertae sedis</taxon>
        <taxon>Botryosphaeriales</taxon>
        <taxon>Phyllostictaceae</taxon>
        <taxon>Phyllosticta</taxon>
    </lineage>
</organism>
<accession>A0ABR1M257</accession>
<proteinExistence type="predicted"/>
<protein>
    <submittedName>
        <fullName evidence="1">Uncharacterized protein</fullName>
    </submittedName>
</protein>